<gene>
    <name evidence="1" type="ORF">HYG86_16370</name>
</gene>
<dbReference type="PANTHER" id="PTHR38451">
    <property type="entry name" value="TRNA (ADENINE(22)-N(1))-METHYLTRANSFERASE"/>
    <property type="match status" value="1"/>
</dbReference>
<proteinExistence type="predicted"/>
<protein>
    <submittedName>
        <fullName evidence="1">SAM-dependent methyltransferase</fullName>
    </submittedName>
</protein>
<sequence>MKLTPRLSVIVELVDPGAKVIDVGTDHGYIPLYLIENRIAQRCIASDVNEGPLNAAKETLATFGVLDKVSLRLGNGLQVLSSSDDIDTVVIAGMGGETIISILENSLSLILNSKLILQPMTDVILVREFLVKRGFTIIDEKIAKEENRFYEILKAVKMGEKTEYTYKELRLGPVLLQKNNKLFVEYINKQVLKNERIILNLKNSNKTDGKISVFERDNALLKEVLGEIEGTRNSTDY</sequence>
<name>A0A7G9WC21_ALKCA</name>
<dbReference type="Proteomes" id="UP000516160">
    <property type="component" value="Chromosome"/>
</dbReference>
<dbReference type="EMBL" id="CP058559">
    <property type="protein sequence ID" value="QNO16233.1"/>
    <property type="molecule type" value="Genomic_DNA"/>
</dbReference>
<dbReference type="AlphaFoldDB" id="A0A7G9WC21"/>
<keyword evidence="1" id="KW-0489">Methyltransferase</keyword>
<dbReference type="GO" id="GO:0032259">
    <property type="term" value="P:methylation"/>
    <property type="evidence" value="ECO:0007669"/>
    <property type="project" value="UniProtKB-KW"/>
</dbReference>
<dbReference type="Gene3D" id="3.40.50.150">
    <property type="entry name" value="Vaccinia Virus protein VP39"/>
    <property type="match status" value="1"/>
</dbReference>
<dbReference type="GO" id="GO:0160105">
    <property type="term" value="F:tRNA (adenine(22)-N1)-methyltransferase activity"/>
    <property type="evidence" value="ECO:0007669"/>
    <property type="project" value="InterPro"/>
</dbReference>
<keyword evidence="1" id="KW-0808">Transferase</keyword>
<evidence type="ECO:0000313" key="1">
    <source>
        <dbReference type="EMBL" id="QNO16233.1"/>
    </source>
</evidence>
<dbReference type="PANTHER" id="PTHR38451:SF1">
    <property type="entry name" value="TRNA (ADENINE(22)-N(1))-METHYLTRANSFERASE"/>
    <property type="match status" value="1"/>
</dbReference>
<dbReference type="RefSeq" id="WP_213166627.1">
    <property type="nucleotide sequence ID" value="NZ_CP058559.1"/>
</dbReference>
<dbReference type="KEGG" id="acae:HYG86_16370"/>
<dbReference type="PIRSF" id="PIRSF018637">
    <property type="entry name" value="TrmK"/>
    <property type="match status" value="1"/>
</dbReference>
<dbReference type="InterPro" id="IPR029063">
    <property type="entry name" value="SAM-dependent_MTases_sf"/>
</dbReference>
<dbReference type="Pfam" id="PF04816">
    <property type="entry name" value="TrmK"/>
    <property type="match status" value="1"/>
</dbReference>
<dbReference type="SUPFAM" id="SSF53335">
    <property type="entry name" value="S-adenosyl-L-methionine-dependent methyltransferases"/>
    <property type="match status" value="1"/>
</dbReference>
<accession>A0A7G9WC21</accession>
<keyword evidence="2" id="KW-1185">Reference proteome</keyword>
<dbReference type="InterPro" id="IPR006901">
    <property type="entry name" value="TrmK"/>
</dbReference>
<reference evidence="1 2" key="1">
    <citation type="submission" date="2020-07" db="EMBL/GenBank/DDBJ databases">
        <title>Alkalicella. sp. LB2 genome.</title>
        <authorList>
            <person name="Postec A."/>
            <person name="Quemeneur M."/>
        </authorList>
    </citation>
    <scope>NUCLEOTIDE SEQUENCE [LARGE SCALE GENOMIC DNA]</scope>
    <source>
        <strain evidence="1 2">LB2</strain>
    </source>
</reference>
<evidence type="ECO:0000313" key="2">
    <source>
        <dbReference type="Proteomes" id="UP000516160"/>
    </source>
</evidence>
<dbReference type="Gene3D" id="1.10.287.1890">
    <property type="match status" value="1"/>
</dbReference>
<organism evidence="1 2">
    <name type="scientific">Alkalicella caledoniensis</name>
    <dbReference type="NCBI Taxonomy" id="2731377"/>
    <lineage>
        <taxon>Bacteria</taxon>
        <taxon>Bacillati</taxon>
        <taxon>Bacillota</taxon>
        <taxon>Clostridia</taxon>
        <taxon>Eubacteriales</taxon>
        <taxon>Proteinivoracaceae</taxon>
        <taxon>Alkalicella</taxon>
    </lineage>
</organism>